<keyword evidence="2" id="KW-0378">Hydrolase</keyword>
<keyword evidence="2" id="KW-0121">Carboxypeptidase</keyword>
<dbReference type="GO" id="GO:0004180">
    <property type="term" value="F:carboxypeptidase activity"/>
    <property type="evidence" value="ECO:0007669"/>
    <property type="project" value="UniProtKB-KW"/>
</dbReference>
<dbReference type="Proteomes" id="UP000262477">
    <property type="component" value="Unassembled WGS sequence"/>
</dbReference>
<evidence type="ECO:0000313" key="3">
    <source>
        <dbReference type="Proteomes" id="UP000262477"/>
    </source>
</evidence>
<comment type="caution">
    <text evidence="2">The sequence shown here is derived from an EMBL/GenBank/DDBJ whole genome shotgun (WGS) entry which is preliminary data.</text>
</comment>
<keyword evidence="3" id="KW-1185">Reference proteome</keyword>
<keyword evidence="2" id="KW-0645">Protease</keyword>
<feature type="compositionally biased region" description="Basic and acidic residues" evidence="1">
    <location>
        <begin position="94"/>
        <end position="104"/>
    </location>
</feature>
<dbReference type="AlphaFoldDB" id="A0A371Q5C5"/>
<protein>
    <submittedName>
        <fullName evidence="2">D-alanyl-D-alanine carboxypeptidase</fullName>
    </submittedName>
</protein>
<name>A0A371Q5C5_STRIH</name>
<feature type="compositionally biased region" description="Low complexity" evidence="1">
    <location>
        <begin position="18"/>
        <end position="42"/>
    </location>
</feature>
<gene>
    <name evidence="2" type="ORF">DY245_13360</name>
</gene>
<evidence type="ECO:0000256" key="1">
    <source>
        <dbReference type="SAM" id="MobiDB-lite"/>
    </source>
</evidence>
<reference evidence="2 3" key="1">
    <citation type="submission" date="2018-08" db="EMBL/GenBank/DDBJ databases">
        <title>Streptomyces NEAU-D10 sp. nov., a novel Actinomycete isolated from soil.</title>
        <authorList>
            <person name="Jin L."/>
        </authorList>
    </citation>
    <scope>NUCLEOTIDE SEQUENCE [LARGE SCALE GENOMIC DNA]</scope>
    <source>
        <strain evidence="2 3">NEAU-D10</strain>
    </source>
</reference>
<evidence type="ECO:0000313" key="2">
    <source>
        <dbReference type="EMBL" id="REK89872.1"/>
    </source>
</evidence>
<feature type="compositionally biased region" description="Low complexity" evidence="1">
    <location>
        <begin position="114"/>
        <end position="125"/>
    </location>
</feature>
<feature type="region of interest" description="Disordered" evidence="1">
    <location>
        <begin position="18"/>
        <end position="47"/>
    </location>
</feature>
<sequence>MPETRTWQVRWQSVQRSARAASRAAGRSARSAADAARQAWQATPRHTQQTWRLTAVSAATGLTVAIVAVAAAGPWDSGQRTAERTEAAVVDGASGEHHAARLDRPAPSAPPVLPALGGPAHGAAG</sequence>
<feature type="non-terminal residue" evidence="2">
    <location>
        <position position="125"/>
    </location>
</feature>
<organism evidence="2 3">
    <name type="scientific">Streptomyces inhibens</name>
    <dbReference type="NCBI Taxonomy" id="2293571"/>
    <lineage>
        <taxon>Bacteria</taxon>
        <taxon>Bacillati</taxon>
        <taxon>Actinomycetota</taxon>
        <taxon>Actinomycetes</taxon>
        <taxon>Kitasatosporales</taxon>
        <taxon>Streptomycetaceae</taxon>
        <taxon>Streptomyces</taxon>
    </lineage>
</organism>
<proteinExistence type="predicted"/>
<feature type="region of interest" description="Disordered" evidence="1">
    <location>
        <begin position="73"/>
        <end position="125"/>
    </location>
</feature>
<accession>A0A371Q5C5</accession>
<dbReference type="EMBL" id="QUAC01000104">
    <property type="protein sequence ID" value="REK89872.1"/>
    <property type="molecule type" value="Genomic_DNA"/>
</dbReference>